<protein>
    <submittedName>
        <fullName evidence="5">DNA protecting protein DprA</fullName>
    </submittedName>
</protein>
<reference evidence="5 6" key="1">
    <citation type="submission" date="2018-06" db="EMBL/GenBank/DDBJ databases">
        <authorList>
            <consortium name="Pathogen Informatics"/>
            <person name="Doyle S."/>
        </authorList>
    </citation>
    <scope>NUCLEOTIDE SEQUENCE [LARGE SCALE GENOMIC DNA]</scope>
    <source>
        <strain evidence="5 6">NCTC11820</strain>
    </source>
</reference>
<evidence type="ECO:0000313" key="5">
    <source>
        <dbReference type="EMBL" id="SQB64953.1"/>
    </source>
</evidence>
<sequence>MKTLSLTEDVPLNAPKSPPDVVSEELSHSNEMVALPSRGDPVVQTLSPEDRQARAAWTAIAQPGEPVVGQVIEHFGVREALERVKFLAAKLPEIDDMMIRTVFQPVQLPASVAQIEGWALRLRELNLEMEYQLLSRDGGALVVPGDAAWPGIVDSLGAVAPLALWVRGNPQALQALASEGAVALVGARCATHYGTDIAQEIAYELSERGIWVISGGAYGIDAAAHRGALASSGKTISVQAGGLGNLYPAMNARLFSQIQQTGAIVSEAPPSQRPAKHLFLTRNRIISALSQVVVVVEAGERSGAMSTANHGAEQGRQVAAVPGPVSSTASVGCHRLIREGAALVTNAAEIMELMFPLNVAGQSLFGVGGSAGKSISGVVSVSPQRDSTGQIPAPSLFAGLSSDGVKVIDVLSKTAWKSLEQVSRAAGLGTRTVQSELGLMELDGKVETRKGRYRLRSKATAR</sequence>
<evidence type="ECO:0000256" key="1">
    <source>
        <dbReference type="ARBA" id="ARBA00006525"/>
    </source>
</evidence>
<dbReference type="InterPro" id="IPR003488">
    <property type="entry name" value="DprA"/>
</dbReference>
<evidence type="ECO:0000256" key="2">
    <source>
        <dbReference type="SAM" id="MobiDB-lite"/>
    </source>
</evidence>
<dbReference type="PANTHER" id="PTHR43022:SF1">
    <property type="entry name" value="PROTEIN SMF"/>
    <property type="match status" value="1"/>
</dbReference>
<evidence type="ECO:0000259" key="4">
    <source>
        <dbReference type="Pfam" id="PF17782"/>
    </source>
</evidence>
<dbReference type="SUPFAM" id="SSF102405">
    <property type="entry name" value="MCP/YpsA-like"/>
    <property type="match status" value="1"/>
</dbReference>
<dbReference type="NCBIfam" id="TIGR00732">
    <property type="entry name" value="dprA"/>
    <property type="match status" value="1"/>
</dbReference>
<dbReference type="InterPro" id="IPR041614">
    <property type="entry name" value="DprA_WH"/>
</dbReference>
<name>A0A2X2YPU1_9ACTO</name>
<dbReference type="EMBL" id="UASJ01000001">
    <property type="protein sequence ID" value="SQB64953.1"/>
    <property type="molecule type" value="Genomic_DNA"/>
</dbReference>
<proteinExistence type="inferred from homology"/>
<dbReference type="RefSeq" id="WP_013189311.1">
    <property type="nucleotide sequence ID" value="NZ_CP068112.1"/>
</dbReference>
<evidence type="ECO:0000313" key="6">
    <source>
        <dbReference type="Proteomes" id="UP000250245"/>
    </source>
</evidence>
<dbReference type="GeneID" id="55565443"/>
<dbReference type="Pfam" id="PF17782">
    <property type="entry name" value="WHD_DprA"/>
    <property type="match status" value="1"/>
</dbReference>
<comment type="similarity">
    <text evidence="1">Belongs to the DprA/Smf family.</text>
</comment>
<dbReference type="AlphaFoldDB" id="A0A2X2YPU1"/>
<organism evidence="5 6">
    <name type="scientific">Mobiluncus curtisii</name>
    <dbReference type="NCBI Taxonomy" id="2051"/>
    <lineage>
        <taxon>Bacteria</taxon>
        <taxon>Bacillati</taxon>
        <taxon>Actinomycetota</taxon>
        <taxon>Actinomycetes</taxon>
        <taxon>Actinomycetales</taxon>
        <taxon>Actinomycetaceae</taxon>
        <taxon>Mobiluncus</taxon>
    </lineage>
</organism>
<accession>A0A2X2YPU1</accession>
<dbReference type="InterPro" id="IPR057666">
    <property type="entry name" value="DrpA_SLOG"/>
</dbReference>
<evidence type="ECO:0000259" key="3">
    <source>
        <dbReference type="Pfam" id="PF02481"/>
    </source>
</evidence>
<gene>
    <name evidence="5" type="primary">smf</name>
    <name evidence="5" type="ORF">NCTC11820_01266</name>
</gene>
<feature type="domain" description="DprA winged helix" evidence="4">
    <location>
        <begin position="397"/>
        <end position="451"/>
    </location>
</feature>
<dbReference type="Gene3D" id="3.40.50.450">
    <property type="match status" value="1"/>
</dbReference>
<dbReference type="PANTHER" id="PTHR43022">
    <property type="entry name" value="PROTEIN SMF"/>
    <property type="match status" value="1"/>
</dbReference>
<feature type="region of interest" description="Disordered" evidence="2">
    <location>
        <begin position="1"/>
        <end position="23"/>
    </location>
</feature>
<dbReference type="Pfam" id="PF02481">
    <property type="entry name" value="DNA_processg_A"/>
    <property type="match status" value="1"/>
</dbReference>
<feature type="domain" description="Smf/DprA SLOG" evidence="3">
    <location>
        <begin position="141"/>
        <end position="353"/>
    </location>
</feature>
<dbReference type="Proteomes" id="UP000250245">
    <property type="component" value="Unassembled WGS sequence"/>
</dbReference>
<dbReference type="GO" id="GO:0009294">
    <property type="term" value="P:DNA-mediated transformation"/>
    <property type="evidence" value="ECO:0007669"/>
    <property type="project" value="InterPro"/>
</dbReference>